<accession>A0A9D4F2N9</accession>
<evidence type="ECO:0000313" key="2">
    <source>
        <dbReference type="Proteomes" id="UP000828390"/>
    </source>
</evidence>
<sequence length="100" mass="11639">MRRRLVCPKKLHSLMKVTLQGNIFLHILYFPIERSTPGTSTPVSDFCSFYRHIGFVANYFNSWTSFVSPIENVLKAEYHHHISVTGGNVLPRLQTFKRKE</sequence>
<keyword evidence="2" id="KW-1185">Reference proteome</keyword>
<reference evidence="1" key="2">
    <citation type="submission" date="2020-11" db="EMBL/GenBank/DDBJ databases">
        <authorList>
            <person name="McCartney M.A."/>
            <person name="Auch B."/>
            <person name="Kono T."/>
            <person name="Mallez S."/>
            <person name="Becker A."/>
            <person name="Gohl D.M."/>
            <person name="Silverstein K.A.T."/>
            <person name="Koren S."/>
            <person name="Bechman K.B."/>
            <person name="Herman A."/>
            <person name="Abrahante J.E."/>
            <person name="Garbe J."/>
        </authorList>
    </citation>
    <scope>NUCLEOTIDE SEQUENCE</scope>
    <source>
        <strain evidence="1">Duluth1</strain>
        <tissue evidence="1">Whole animal</tissue>
    </source>
</reference>
<comment type="caution">
    <text evidence="1">The sequence shown here is derived from an EMBL/GenBank/DDBJ whole genome shotgun (WGS) entry which is preliminary data.</text>
</comment>
<name>A0A9D4F2N9_DREPO</name>
<protein>
    <submittedName>
        <fullName evidence="1">Uncharacterized protein</fullName>
    </submittedName>
</protein>
<organism evidence="1 2">
    <name type="scientific">Dreissena polymorpha</name>
    <name type="common">Zebra mussel</name>
    <name type="synonym">Mytilus polymorpha</name>
    <dbReference type="NCBI Taxonomy" id="45954"/>
    <lineage>
        <taxon>Eukaryota</taxon>
        <taxon>Metazoa</taxon>
        <taxon>Spiralia</taxon>
        <taxon>Lophotrochozoa</taxon>
        <taxon>Mollusca</taxon>
        <taxon>Bivalvia</taxon>
        <taxon>Autobranchia</taxon>
        <taxon>Heteroconchia</taxon>
        <taxon>Euheterodonta</taxon>
        <taxon>Imparidentia</taxon>
        <taxon>Neoheterodontei</taxon>
        <taxon>Myida</taxon>
        <taxon>Dreissenoidea</taxon>
        <taxon>Dreissenidae</taxon>
        <taxon>Dreissena</taxon>
    </lineage>
</organism>
<gene>
    <name evidence="1" type="ORF">DPMN_144757</name>
</gene>
<dbReference type="Proteomes" id="UP000828390">
    <property type="component" value="Unassembled WGS sequence"/>
</dbReference>
<dbReference type="AlphaFoldDB" id="A0A9D4F2N9"/>
<evidence type="ECO:0000313" key="1">
    <source>
        <dbReference type="EMBL" id="KAH3791274.1"/>
    </source>
</evidence>
<dbReference type="EMBL" id="JAIWYP010000007">
    <property type="protein sequence ID" value="KAH3791274.1"/>
    <property type="molecule type" value="Genomic_DNA"/>
</dbReference>
<proteinExistence type="predicted"/>
<reference evidence="1" key="1">
    <citation type="journal article" date="2019" name="bioRxiv">
        <title>The Genome of the Zebra Mussel, Dreissena polymorpha: A Resource for Invasive Species Research.</title>
        <authorList>
            <person name="McCartney M.A."/>
            <person name="Auch B."/>
            <person name="Kono T."/>
            <person name="Mallez S."/>
            <person name="Zhang Y."/>
            <person name="Obille A."/>
            <person name="Becker A."/>
            <person name="Abrahante J.E."/>
            <person name="Garbe J."/>
            <person name="Badalamenti J.P."/>
            <person name="Herman A."/>
            <person name="Mangelson H."/>
            <person name="Liachko I."/>
            <person name="Sullivan S."/>
            <person name="Sone E.D."/>
            <person name="Koren S."/>
            <person name="Silverstein K.A.T."/>
            <person name="Beckman K.B."/>
            <person name="Gohl D.M."/>
        </authorList>
    </citation>
    <scope>NUCLEOTIDE SEQUENCE</scope>
    <source>
        <strain evidence="1">Duluth1</strain>
        <tissue evidence="1">Whole animal</tissue>
    </source>
</reference>